<keyword evidence="1" id="KW-0472">Membrane</keyword>
<evidence type="ECO:0000313" key="3">
    <source>
        <dbReference type="Proteomes" id="UP000244803"/>
    </source>
</evidence>
<evidence type="ECO:0000256" key="1">
    <source>
        <dbReference type="SAM" id="Phobius"/>
    </source>
</evidence>
<dbReference type="Proteomes" id="UP000244803">
    <property type="component" value="Chromosome 3"/>
</dbReference>
<dbReference type="EMBL" id="CP056066">
    <property type="protein sequence ID" value="UKJ88567.2"/>
    <property type="molecule type" value="Genomic_DNA"/>
</dbReference>
<feature type="transmembrane region" description="Helical" evidence="1">
    <location>
        <begin position="6"/>
        <end position="25"/>
    </location>
</feature>
<keyword evidence="1" id="KW-1133">Transmembrane helix</keyword>
<proteinExistence type="predicted"/>
<sequence length="400" mass="45444">MKACGVVAISAVVLIILGISLYFGLRKVGKVNVTYVPSSSKFSKFDIPISKDRSVLVIDLDNGSFLDNDKLSSTSSDVPGLDGYKKILFSSPQRKHIDEAMVRYHKLEIVPGIFSRATIYTWFGDPMLLIINTIQVVDDKEVNRFHYFTHSDGSFGSYSAYQIDSDIQDNLVEIEKLLKKINRERKVLFSIDIDNGLGDPTTESHLLEDDTLRVIKSRNLYAPFIQVEMFTGVGMSREHFQTDKLTRNGNALKINLPTLKFSRIQIYFWNRNPILLVFISGKKYFYYVNKSFDEWIRLTNGNGNVIHGKLSDQELDKRMKYIIVKTFNAYFLDIYNTDSYDFSGEEVSVITEIPTSDDVGTSIKYKHFLPKGVFKLGACSQNGVLIDVVPIGLDLEYMTG</sequence>
<protein>
    <submittedName>
        <fullName evidence="2">Uncharacterized protein</fullName>
    </submittedName>
</protein>
<reference evidence="2" key="1">
    <citation type="submission" date="2022-07" db="EMBL/GenBank/DDBJ databases">
        <title>Evaluation of T. orientalis genome assembly methods using nanopore sequencing and analysis of variation between genomes.</title>
        <authorList>
            <person name="Yam J."/>
            <person name="Micallef M.L."/>
            <person name="Liu M."/>
            <person name="Djordjevic S.P."/>
            <person name="Bogema D.R."/>
            <person name="Jenkins C."/>
        </authorList>
    </citation>
    <scope>NUCLEOTIDE SEQUENCE</scope>
    <source>
        <strain evidence="2">Fish Creek</strain>
    </source>
</reference>
<dbReference type="OrthoDB" id="10485595at2759"/>
<name>A0A976QRU4_THEOR</name>
<accession>A0A976QRU4</accession>
<dbReference type="AlphaFoldDB" id="A0A976QRU4"/>
<organism evidence="2 3">
    <name type="scientific">Theileria orientalis</name>
    <dbReference type="NCBI Taxonomy" id="68886"/>
    <lineage>
        <taxon>Eukaryota</taxon>
        <taxon>Sar</taxon>
        <taxon>Alveolata</taxon>
        <taxon>Apicomplexa</taxon>
        <taxon>Aconoidasida</taxon>
        <taxon>Piroplasmida</taxon>
        <taxon>Theileriidae</taxon>
        <taxon>Theileria</taxon>
    </lineage>
</organism>
<keyword evidence="1" id="KW-0812">Transmembrane</keyword>
<gene>
    <name evidence="2" type="ORF">MACJ_001811</name>
</gene>
<evidence type="ECO:0000313" key="2">
    <source>
        <dbReference type="EMBL" id="UKJ88567.2"/>
    </source>
</evidence>